<evidence type="ECO:0000313" key="3">
    <source>
        <dbReference type="Proteomes" id="UP000288227"/>
    </source>
</evidence>
<dbReference type="PANTHER" id="PTHR13887">
    <property type="entry name" value="GLUTATHIONE S-TRANSFERASE KAPPA"/>
    <property type="match status" value="1"/>
</dbReference>
<dbReference type="EMBL" id="BHXQ01000003">
    <property type="protein sequence ID" value="GCC51427.1"/>
    <property type="molecule type" value="Genomic_DNA"/>
</dbReference>
<dbReference type="AlphaFoldDB" id="A0A401U970"/>
<dbReference type="Gene3D" id="3.40.30.10">
    <property type="entry name" value="Glutaredoxin"/>
    <property type="match status" value="1"/>
</dbReference>
<dbReference type="SUPFAM" id="SSF52833">
    <property type="entry name" value="Thioredoxin-like"/>
    <property type="match status" value="1"/>
</dbReference>
<dbReference type="InterPro" id="IPR036249">
    <property type="entry name" value="Thioredoxin-like_sf"/>
</dbReference>
<dbReference type="Pfam" id="PF01323">
    <property type="entry name" value="DSBA"/>
    <property type="match status" value="1"/>
</dbReference>
<proteinExistence type="predicted"/>
<comment type="caution">
    <text evidence="2">The sequence shown here is derived from an EMBL/GenBank/DDBJ whole genome shotgun (WGS) entry which is preliminary data.</text>
</comment>
<dbReference type="PANTHER" id="PTHR13887:SF41">
    <property type="entry name" value="THIOREDOXIN SUPERFAMILY PROTEIN"/>
    <property type="match status" value="1"/>
</dbReference>
<name>A0A401U970_9BACT</name>
<evidence type="ECO:0000259" key="1">
    <source>
        <dbReference type="Pfam" id="PF01323"/>
    </source>
</evidence>
<keyword evidence="3" id="KW-1185">Reference proteome</keyword>
<dbReference type="Proteomes" id="UP000288227">
    <property type="component" value="Unassembled WGS sequence"/>
</dbReference>
<dbReference type="GO" id="GO:0016491">
    <property type="term" value="F:oxidoreductase activity"/>
    <property type="evidence" value="ECO:0007669"/>
    <property type="project" value="InterPro"/>
</dbReference>
<protein>
    <submittedName>
        <fullName evidence="2">DsbA family oxidoreductase</fullName>
    </submittedName>
</protein>
<accession>A0A401U970</accession>
<feature type="domain" description="DSBA-like thioredoxin" evidence="1">
    <location>
        <begin position="14"/>
        <end position="214"/>
    </location>
</feature>
<dbReference type="CDD" id="cd03024">
    <property type="entry name" value="DsbA_FrnE"/>
    <property type="match status" value="1"/>
</dbReference>
<dbReference type="RefSeq" id="WP_127122093.1">
    <property type="nucleotide sequence ID" value="NZ_BHXQ01000003.1"/>
</dbReference>
<organism evidence="2 3">
    <name type="scientific">Chryseotalea sanaruensis</name>
    <dbReference type="NCBI Taxonomy" id="2482724"/>
    <lineage>
        <taxon>Bacteria</taxon>
        <taxon>Pseudomonadati</taxon>
        <taxon>Bacteroidota</taxon>
        <taxon>Cytophagia</taxon>
        <taxon>Cytophagales</taxon>
        <taxon>Chryseotaleaceae</taxon>
        <taxon>Chryseotalea</taxon>
    </lineage>
</organism>
<gene>
    <name evidence="2" type="ORF">SanaruYs_16520</name>
</gene>
<sequence>MNKIEMLNKTTVKIDVVSDVVCPWCYIGKRRLEKAIEDLSDKYNFEITYHPFELNPSMPLEGANQKEYLTKKFGDQARYQQITKQVTDVAATEGLNFNFDKQLVSPNTRDAHRIIELARKEGKQLAVKEAFLKAYFTDGVDLSKQENLIKVGSSVGLDAEKIKTLLAGDEGLAEVELAEAEMQKLGVSGVPFYIIDSKYGISGAQPSDTFKQAIEEIGSKIAATGEACDVSGC</sequence>
<dbReference type="OrthoDB" id="9799122at2"/>
<evidence type="ECO:0000313" key="2">
    <source>
        <dbReference type="EMBL" id="GCC51427.1"/>
    </source>
</evidence>
<reference evidence="2 3" key="1">
    <citation type="submission" date="2018-11" db="EMBL/GenBank/DDBJ databases">
        <title>Chryseotalea sanarue gen. nov., sp., nov., a member of the family Cytophagaceae, isolated from a brackish lake in Hamamatsu Japan.</title>
        <authorList>
            <person name="Maejima Y."/>
            <person name="Iino T."/>
            <person name="Muraguchi Y."/>
            <person name="Fukuda K."/>
            <person name="Ohkuma M."/>
            <person name="Moriuchi R."/>
            <person name="Dohra H."/>
            <person name="Kimbara K."/>
            <person name="Shintani M."/>
        </authorList>
    </citation>
    <scope>NUCLEOTIDE SEQUENCE [LARGE SCALE GENOMIC DNA]</scope>
    <source>
        <strain evidence="2 3">Ys</strain>
    </source>
</reference>
<dbReference type="InterPro" id="IPR001853">
    <property type="entry name" value="DSBA-like_thioredoxin_dom"/>
</dbReference>